<organism evidence="2">
    <name type="scientific">marine metagenome</name>
    <dbReference type="NCBI Taxonomy" id="408172"/>
    <lineage>
        <taxon>unclassified sequences</taxon>
        <taxon>metagenomes</taxon>
        <taxon>ecological metagenomes</taxon>
    </lineage>
</organism>
<dbReference type="AlphaFoldDB" id="A0A381VFU4"/>
<evidence type="ECO:0000313" key="2">
    <source>
        <dbReference type="EMBL" id="SVA39215.1"/>
    </source>
</evidence>
<accession>A0A381VFU4</accession>
<keyword evidence="1" id="KW-0472">Membrane</keyword>
<reference evidence="2" key="1">
    <citation type="submission" date="2018-05" db="EMBL/GenBank/DDBJ databases">
        <authorList>
            <person name="Lanie J.A."/>
            <person name="Ng W.-L."/>
            <person name="Kazmierczak K.M."/>
            <person name="Andrzejewski T.M."/>
            <person name="Davidsen T.M."/>
            <person name="Wayne K.J."/>
            <person name="Tettelin H."/>
            <person name="Glass J.I."/>
            <person name="Rusch D."/>
            <person name="Podicherti R."/>
            <person name="Tsui H.-C.T."/>
            <person name="Winkler M.E."/>
        </authorList>
    </citation>
    <scope>NUCLEOTIDE SEQUENCE</scope>
</reference>
<keyword evidence="1" id="KW-0812">Transmembrane</keyword>
<dbReference type="EMBL" id="UINC01008722">
    <property type="protein sequence ID" value="SVA39215.1"/>
    <property type="molecule type" value="Genomic_DNA"/>
</dbReference>
<proteinExistence type="predicted"/>
<dbReference type="Gene3D" id="1.25.40.10">
    <property type="entry name" value="Tetratricopeptide repeat domain"/>
    <property type="match status" value="1"/>
</dbReference>
<name>A0A381VFU4_9ZZZZ</name>
<dbReference type="SUPFAM" id="SSF81901">
    <property type="entry name" value="HCP-like"/>
    <property type="match status" value="1"/>
</dbReference>
<evidence type="ECO:0000256" key="1">
    <source>
        <dbReference type="SAM" id="Phobius"/>
    </source>
</evidence>
<gene>
    <name evidence="2" type="ORF">METZ01_LOCUS92069</name>
</gene>
<dbReference type="InterPro" id="IPR011990">
    <property type="entry name" value="TPR-like_helical_dom_sf"/>
</dbReference>
<keyword evidence="1" id="KW-1133">Transmembrane helix</keyword>
<protein>
    <recommendedName>
        <fullName evidence="3">DUF2892 domain-containing protein</fullName>
    </recommendedName>
</protein>
<sequence>MIHKYIKLFLCFACIGLSTLQFIDGLIGNGIMYLIIALIILFLFFKNEFLLLAFFQLRKQNLVGADKWLNRIKNPSTALVTKQQGYYNYLKGLIVSQTNMNEAEKYFKTAISFGLNMDHDLAMAKLNLAGIAFTKRRKLEAQKLLQEAQRLDKNGMLTDQIKMMKNQMKKSHIPNQHFGSSRMGRR</sequence>
<evidence type="ECO:0008006" key="3">
    <source>
        <dbReference type="Google" id="ProtNLM"/>
    </source>
</evidence>
<feature type="transmembrane region" description="Helical" evidence="1">
    <location>
        <begin position="31"/>
        <end position="55"/>
    </location>
</feature>